<evidence type="ECO:0000313" key="3">
    <source>
        <dbReference type="Proteomes" id="UP000194474"/>
    </source>
</evidence>
<dbReference type="InterPro" id="IPR054189">
    <property type="entry name" value="DUF6894"/>
</dbReference>
<dbReference type="EMBL" id="FXWK01000001">
    <property type="protein sequence ID" value="SMQ61599.1"/>
    <property type="molecule type" value="Genomic_DNA"/>
</dbReference>
<keyword evidence="3" id="KW-1185">Reference proteome</keyword>
<reference evidence="3" key="1">
    <citation type="submission" date="2017-04" db="EMBL/GenBank/DDBJ databases">
        <authorList>
            <person name="Varghese N."/>
            <person name="Submissions S."/>
        </authorList>
    </citation>
    <scope>NUCLEOTIDE SEQUENCE [LARGE SCALE GENOMIC DNA]</scope>
</reference>
<dbReference type="Proteomes" id="UP000194474">
    <property type="component" value="Unassembled WGS sequence"/>
</dbReference>
<evidence type="ECO:0000313" key="2">
    <source>
        <dbReference type="EMBL" id="SMQ61599.1"/>
    </source>
</evidence>
<feature type="domain" description="DUF6894" evidence="1">
    <location>
        <begin position="3"/>
        <end position="70"/>
    </location>
</feature>
<dbReference type="Pfam" id="PF21834">
    <property type="entry name" value="DUF6894"/>
    <property type="match status" value="1"/>
</dbReference>
<proteinExistence type="predicted"/>
<gene>
    <name evidence="2" type="ORF">SAMN06295905_0544</name>
</gene>
<dbReference type="RefSeq" id="WP_086468995.1">
    <property type="nucleotide sequence ID" value="NZ_FXWK01000001.1"/>
</dbReference>
<protein>
    <recommendedName>
        <fullName evidence="1">DUF6894 domain-containing protein</fullName>
    </recommendedName>
</protein>
<evidence type="ECO:0000259" key="1">
    <source>
        <dbReference type="Pfam" id="PF21834"/>
    </source>
</evidence>
<organism evidence="2 3">
    <name type="scientific">Devosia lucknowensis</name>
    <dbReference type="NCBI Taxonomy" id="1096929"/>
    <lineage>
        <taxon>Bacteria</taxon>
        <taxon>Pseudomonadati</taxon>
        <taxon>Pseudomonadota</taxon>
        <taxon>Alphaproteobacteria</taxon>
        <taxon>Hyphomicrobiales</taxon>
        <taxon>Devosiaceae</taxon>
        <taxon>Devosia</taxon>
    </lineage>
</organism>
<name>A0A1Y6EGU1_9HYPH</name>
<dbReference type="OrthoDB" id="8296556at2"/>
<dbReference type="AlphaFoldDB" id="A0A1Y6EGU1"/>
<sequence length="92" mass="10093">MPRYYFHYRTESALIRDEAGSEHASLEDAEHMAAEMGRAIIEKIAGEGGEMDEPRSIEITDASGEDLLYVVFWAGPQIDDGSATPIVPATVH</sequence>
<accession>A0A1Y6EGU1</accession>